<dbReference type="GO" id="GO:0022857">
    <property type="term" value="F:transmembrane transporter activity"/>
    <property type="evidence" value="ECO:0007669"/>
    <property type="project" value="InterPro"/>
</dbReference>
<proteinExistence type="inferred from homology"/>
<protein>
    <recommendedName>
        <fullName evidence="6">WAT1-related protein</fullName>
    </recommendedName>
</protein>
<evidence type="ECO:0000256" key="1">
    <source>
        <dbReference type="ARBA" id="ARBA00004141"/>
    </source>
</evidence>
<keyword evidence="5 6" id="KW-0472">Membrane</keyword>
<feature type="non-terminal residue" evidence="8">
    <location>
        <position position="138"/>
    </location>
</feature>
<organism evidence="8">
    <name type="scientific">Anthurium amnicola</name>
    <dbReference type="NCBI Taxonomy" id="1678845"/>
    <lineage>
        <taxon>Eukaryota</taxon>
        <taxon>Viridiplantae</taxon>
        <taxon>Streptophyta</taxon>
        <taxon>Embryophyta</taxon>
        <taxon>Tracheophyta</taxon>
        <taxon>Spermatophyta</taxon>
        <taxon>Magnoliopsida</taxon>
        <taxon>Liliopsida</taxon>
        <taxon>Araceae</taxon>
        <taxon>Pothoideae</taxon>
        <taxon>Potheae</taxon>
        <taxon>Anthurium</taxon>
    </lineage>
</organism>
<comment type="similarity">
    <text evidence="2 6">Belongs to the drug/metabolite transporter (DMT) superfamily. Plant drug/metabolite exporter (P-DME) (TC 2.A.7.4) family.</text>
</comment>
<feature type="transmembrane region" description="Helical" evidence="6">
    <location>
        <begin position="55"/>
        <end position="77"/>
    </location>
</feature>
<evidence type="ECO:0000259" key="7">
    <source>
        <dbReference type="Pfam" id="PF00892"/>
    </source>
</evidence>
<gene>
    <name evidence="8" type="primary">MT-ND1_1</name>
    <name evidence="8" type="ORF">g.124529</name>
</gene>
<dbReference type="Pfam" id="PF00892">
    <property type="entry name" value="EamA"/>
    <property type="match status" value="1"/>
</dbReference>
<dbReference type="InterPro" id="IPR000620">
    <property type="entry name" value="EamA_dom"/>
</dbReference>
<evidence type="ECO:0000256" key="3">
    <source>
        <dbReference type="ARBA" id="ARBA00022692"/>
    </source>
</evidence>
<feature type="transmembrane region" description="Helical" evidence="6">
    <location>
        <begin position="117"/>
        <end position="137"/>
    </location>
</feature>
<reference evidence="8" key="1">
    <citation type="submission" date="2015-07" db="EMBL/GenBank/DDBJ databases">
        <title>Transcriptome Assembly of Anthurium amnicola.</title>
        <authorList>
            <person name="Suzuki J."/>
        </authorList>
    </citation>
    <scope>NUCLEOTIDE SEQUENCE</scope>
</reference>
<dbReference type="SUPFAM" id="SSF103481">
    <property type="entry name" value="Multidrug resistance efflux transporter EmrE"/>
    <property type="match status" value="1"/>
</dbReference>
<name>A0A1D1ZHB5_9ARAE</name>
<evidence type="ECO:0000256" key="2">
    <source>
        <dbReference type="ARBA" id="ARBA00007635"/>
    </source>
</evidence>
<evidence type="ECO:0000256" key="6">
    <source>
        <dbReference type="RuleBase" id="RU363077"/>
    </source>
</evidence>
<keyword evidence="4 6" id="KW-1133">Transmembrane helix</keyword>
<accession>A0A1D1ZHB5</accession>
<dbReference type="PANTHER" id="PTHR31218">
    <property type="entry name" value="WAT1-RELATED PROTEIN"/>
    <property type="match status" value="1"/>
</dbReference>
<keyword evidence="8" id="KW-0830">Ubiquinone</keyword>
<dbReference type="InterPro" id="IPR030184">
    <property type="entry name" value="WAT1-related"/>
</dbReference>
<evidence type="ECO:0000256" key="5">
    <source>
        <dbReference type="ARBA" id="ARBA00023136"/>
    </source>
</evidence>
<comment type="subcellular location">
    <subcellularLocation>
        <location evidence="1 6">Membrane</location>
        <topology evidence="1 6">Multi-pass membrane protein</topology>
    </subcellularLocation>
</comment>
<dbReference type="GO" id="GO:0016020">
    <property type="term" value="C:membrane"/>
    <property type="evidence" value="ECO:0007669"/>
    <property type="project" value="UniProtKB-SubCell"/>
</dbReference>
<feature type="domain" description="EamA" evidence="7">
    <location>
        <begin position="29"/>
        <end position="137"/>
    </location>
</feature>
<dbReference type="AlphaFoldDB" id="A0A1D1ZHB5"/>
<comment type="caution">
    <text evidence="6">Lacks conserved residue(s) required for the propagation of feature annotation.</text>
</comment>
<evidence type="ECO:0000256" key="4">
    <source>
        <dbReference type="ARBA" id="ARBA00022989"/>
    </source>
</evidence>
<evidence type="ECO:0000313" key="8">
    <source>
        <dbReference type="EMBL" id="JAT66115.1"/>
    </source>
</evidence>
<dbReference type="EMBL" id="GDJX01001821">
    <property type="protein sequence ID" value="JAT66115.1"/>
    <property type="molecule type" value="Transcribed_RNA"/>
</dbReference>
<sequence length="138" mass="15350">MDEEVAGEAEGREKGHGNGRAGDGLKVSLCMLLVQAFQTGMAVLSKLALDQGMFVFPFLFYRNAIGAISVACFAFLLDRNQMRKLGWRGFMWIFLNAFFGLTLAMSLFYYGLRDTTAAYSSIFLNLIPVVTFIFSVCL</sequence>
<dbReference type="InterPro" id="IPR037185">
    <property type="entry name" value="EmrE-like"/>
</dbReference>
<keyword evidence="3 6" id="KW-0812">Transmembrane</keyword>
<feature type="transmembrane region" description="Helical" evidence="6">
    <location>
        <begin position="89"/>
        <end position="111"/>
    </location>
</feature>